<dbReference type="Proteomes" id="UP000283878">
    <property type="component" value="Unassembled WGS sequence"/>
</dbReference>
<organism evidence="1 2">
    <name type="scientific">Vibrio diabolicus</name>
    <dbReference type="NCBI Taxonomy" id="50719"/>
    <lineage>
        <taxon>Bacteria</taxon>
        <taxon>Pseudomonadati</taxon>
        <taxon>Pseudomonadota</taxon>
        <taxon>Gammaproteobacteria</taxon>
        <taxon>Vibrionales</taxon>
        <taxon>Vibrionaceae</taxon>
        <taxon>Vibrio</taxon>
        <taxon>Vibrio diabolicus subgroup</taxon>
    </lineage>
</organism>
<proteinExistence type="predicted"/>
<sequence>MWCKETLVQTLSELDFNVDIVESIFRTISIFDFHKSEACSLIHKLEPHSDEAALMSILCPDGESYVNKLALQAHVQAAIHNARSVYDLLAQLINQVLLNSTLEVHSCDIKKVLSQLENSPVKDAINQAVGSESYSYVNSFVNVIKHRNLVVLKSEANFEELKAGIR</sequence>
<reference evidence="1 2" key="1">
    <citation type="journal article" date="2018" name="AMB Express">
        <title>Occurrence and significance of pathogenicity and fitness islands in environmental vibrios.</title>
        <authorList>
            <person name="Klein S."/>
            <person name="Pipes S."/>
            <person name="Lovell C.R."/>
        </authorList>
    </citation>
    <scope>NUCLEOTIDE SEQUENCE [LARGE SCALE GENOMIC DNA]</scope>
    <source>
        <strain evidence="1 2">JBS-8-11-1</strain>
    </source>
</reference>
<evidence type="ECO:0000313" key="1">
    <source>
        <dbReference type="EMBL" id="RPB32165.1"/>
    </source>
</evidence>
<protein>
    <submittedName>
        <fullName evidence="1">Uncharacterized protein</fullName>
    </submittedName>
</protein>
<gene>
    <name evidence="1" type="ORF">CYQ91_23910</name>
</gene>
<dbReference type="AlphaFoldDB" id="A0AAX1XG47"/>
<comment type="caution">
    <text evidence="1">The sequence shown here is derived from an EMBL/GenBank/DDBJ whole genome shotgun (WGS) entry which is preliminary data.</text>
</comment>
<evidence type="ECO:0000313" key="2">
    <source>
        <dbReference type="Proteomes" id="UP000283878"/>
    </source>
</evidence>
<name>A0AAX1XG47_9VIBR</name>
<accession>A0AAX1XG47</accession>
<dbReference type="EMBL" id="PKPZ01000039">
    <property type="protein sequence ID" value="RPB32165.1"/>
    <property type="molecule type" value="Genomic_DNA"/>
</dbReference>
<dbReference type="RefSeq" id="WP_124009222.1">
    <property type="nucleotide sequence ID" value="NZ_PKPZ01000039.1"/>
</dbReference>